<dbReference type="InParanoid" id="C0P135"/>
<protein>
    <submittedName>
        <fullName evidence="1">Uncharacterized protein</fullName>
    </submittedName>
</protein>
<dbReference type="HOGENOM" id="CLU_2319687_0_0_1"/>
<dbReference type="GeneID" id="69042131"/>
<evidence type="ECO:0000313" key="1">
    <source>
        <dbReference type="EMBL" id="EEH02671.1"/>
    </source>
</evidence>
<keyword evidence="2" id="KW-1185">Reference proteome</keyword>
<dbReference type="RefSeq" id="XP_045283152.1">
    <property type="nucleotide sequence ID" value="XM_045436164.1"/>
</dbReference>
<organism evidence="1 2">
    <name type="scientific">Ajellomyces capsulatus (strain G186AR / H82 / ATCC MYA-2454 / RMSCC 2432)</name>
    <name type="common">Darling's disease fungus</name>
    <name type="synonym">Histoplasma capsulatum</name>
    <dbReference type="NCBI Taxonomy" id="447093"/>
    <lineage>
        <taxon>Eukaryota</taxon>
        <taxon>Fungi</taxon>
        <taxon>Dikarya</taxon>
        <taxon>Ascomycota</taxon>
        <taxon>Pezizomycotina</taxon>
        <taxon>Eurotiomycetes</taxon>
        <taxon>Eurotiomycetidae</taxon>
        <taxon>Onygenales</taxon>
        <taxon>Ajellomycetaceae</taxon>
        <taxon>Histoplasma</taxon>
    </lineage>
</organism>
<evidence type="ECO:0000313" key="2">
    <source>
        <dbReference type="Proteomes" id="UP000001631"/>
    </source>
</evidence>
<proteinExistence type="predicted"/>
<sequence>MSGTASHYALALFSPSGYERQSSRMLWMGKLMPSAFHGCIYLNFDLVLSHIDHLQKLEEPKGLVLLLLGSAADRIAMDELMQGITYMRSSLNRETKAEE</sequence>
<dbReference type="AlphaFoldDB" id="C0P135"/>
<dbReference type="Proteomes" id="UP000001631">
    <property type="component" value="Unassembled WGS sequence"/>
</dbReference>
<gene>
    <name evidence="1" type="ORF">HCBG_09115</name>
</gene>
<name>C0P135_AJECG</name>
<accession>C0P135</accession>
<dbReference type="EMBL" id="GG663383">
    <property type="protein sequence ID" value="EEH02671.1"/>
    <property type="molecule type" value="Genomic_DNA"/>
</dbReference>
<reference evidence="1" key="1">
    <citation type="submission" date="2009-02" db="EMBL/GenBank/DDBJ databases">
        <title>The Genome Sequence of Ajellomyces capsulatus strain G186AR.</title>
        <authorList>
            <consortium name="The Broad Institute Genome Sequencing Platform"/>
            <person name="Champion M."/>
            <person name="Cuomo C."/>
            <person name="Ma L.-J."/>
            <person name="Henn M.R."/>
            <person name="Sil A."/>
            <person name="Goldman B."/>
            <person name="Young S.K."/>
            <person name="Kodira C.D."/>
            <person name="Zeng Q."/>
            <person name="Koehrsen M."/>
            <person name="Alvarado L."/>
            <person name="Berlin A."/>
            <person name="Borenstein D."/>
            <person name="Chen Z."/>
            <person name="Engels R."/>
            <person name="Freedman E."/>
            <person name="Gellesch M."/>
            <person name="Goldberg J."/>
            <person name="Griggs A."/>
            <person name="Gujja S."/>
            <person name="Heiman D."/>
            <person name="Hepburn T."/>
            <person name="Howarth C."/>
            <person name="Jen D."/>
            <person name="Larson L."/>
            <person name="Lewis B."/>
            <person name="Mehta T."/>
            <person name="Park D."/>
            <person name="Pearson M."/>
            <person name="Roberts A."/>
            <person name="Saif S."/>
            <person name="Shea T."/>
            <person name="Shenoy N."/>
            <person name="Sisk P."/>
            <person name="Stolte C."/>
            <person name="Sykes S."/>
            <person name="Walk T."/>
            <person name="White J."/>
            <person name="Yandava C."/>
            <person name="Klein B."/>
            <person name="McEwen J.G."/>
            <person name="Puccia R."/>
            <person name="Goldman G.H."/>
            <person name="Felipe M.S."/>
            <person name="Nino-Vega G."/>
            <person name="San-Blas G."/>
            <person name="Taylor J."/>
            <person name="Mendoza L."/>
            <person name="Galagan J."/>
            <person name="Nusbaum C."/>
            <person name="Birren B."/>
        </authorList>
    </citation>
    <scope>NUCLEOTIDE SEQUENCE</scope>
    <source>
        <strain evidence="1">G186AR</strain>
    </source>
</reference>